<dbReference type="Pfam" id="PF09619">
    <property type="entry name" value="YscW"/>
    <property type="match status" value="1"/>
</dbReference>
<name>A0A423PE67_9GAMM</name>
<dbReference type="Proteomes" id="UP000285123">
    <property type="component" value="Unassembled WGS sequence"/>
</dbReference>
<organism evidence="2 3">
    <name type="scientific">Salinisphaera orenii YIM 95161</name>
    <dbReference type="NCBI Taxonomy" id="1051139"/>
    <lineage>
        <taxon>Bacteria</taxon>
        <taxon>Pseudomonadati</taxon>
        <taxon>Pseudomonadota</taxon>
        <taxon>Gammaproteobacteria</taxon>
        <taxon>Salinisphaerales</taxon>
        <taxon>Salinisphaeraceae</taxon>
        <taxon>Salinisphaera</taxon>
    </lineage>
</organism>
<reference evidence="2 3" key="1">
    <citation type="submission" date="2013-10" db="EMBL/GenBank/DDBJ databases">
        <title>Salinisphaera halophila YIM 95161 Genome Sequencing.</title>
        <authorList>
            <person name="Lai Q."/>
            <person name="Li C."/>
            <person name="Shao Z."/>
        </authorList>
    </citation>
    <scope>NUCLEOTIDE SEQUENCE [LARGE SCALE GENOMIC DNA]</scope>
    <source>
        <strain evidence="2 3">YIM 95161</strain>
    </source>
</reference>
<sequence>MGELTYAGNAKIPAGSNARVSMVERSETGADKRIVAERSLHELGSKPIEFDISVDPSLLEGEGRYGLRAEITDGDGNVRWTTPEPLAIDDISTDTSVTIELEATPQPQTPDFTQYRCEDGFHLAAATAGTRAILRLGNRRLELQPAGDNRYTDLHDNALTFREGGVRLVLDGTEHTDCRVVENQSPSEVDDDNGDTDAEPEADDGSGEEDGTGERERDSGDTTEN</sequence>
<feature type="region of interest" description="Disordered" evidence="1">
    <location>
        <begin position="180"/>
        <end position="225"/>
    </location>
</feature>
<feature type="compositionally biased region" description="Acidic residues" evidence="1">
    <location>
        <begin position="188"/>
        <end position="211"/>
    </location>
</feature>
<evidence type="ECO:0000313" key="2">
    <source>
        <dbReference type="EMBL" id="ROO23941.1"/>
    </source>
</evidence>
<comment type="caution">
    <text evidence="2">The sequence shown here is derived from an EMBL/GenBank/DDBJ whole genome shotgun (WGS) entry which is preliminary data.</text>
</comment>
<dbReference type="AlphaFoldDB" id="A0A423PE67"/>
<dbReference type="EMBL" id="AYKF01000132">
    <property type="protein sequence ID" value="ROO23941.1"/>
    <property type="molecule type" value="Genomic_DNA"/>
</dbReference>
<feature type="compositionally biased region" description="Basic and acidic residues" evidence="1">
    <location>
        <begin position="212"/>
        <end position="225"/>
    </location>
</feature>
<dbReference type="InterPro" id="IPR039366">
    <property type="entry name" value="Pilotin"/>
</dbReference>
<evidence type="ECO:0000256" key="1">
    <source>
        <dbReference type="SAM" id="MobiDB-lite"/>
    </source>
</evidence>
<gene>
    <name evidence="2" type="ORF">SAHL_15960</name>
</gene>
<proteinExistence type="predicted"/>
<dbReference type="RefSeq" id="WP_184947768.1">
    <property type="nucleotide sequence ID" value="NZ_AYKF01000132.1"/>
</dbReference>
<accession>A0A423PE67</accession>
<protein>
    <recommendedName>
        <fullName evidence="4">C-type lysozyme inhibitor domain-containing protein</fullName>
    </recommendedName>
</protein>
<evidence type="ECO:0008006" key="4">
    <source>
        <dbReference type="Google" id="ProtNLM"/>
    </source>
</evidence>
<evidence type="ECO:0000313" key="3">
    <source>
        <dbReference type="Proteomes" id="UP000285123"/>
    </source>
</evidence>